<dbReference type="GO" id="GO:0004222">
    <property type="term" value="F:metalloendopeptidase activity"/>
    <property type="evidence" value="ECO:0007669"/>
    <property type="project" value="InterPro"/>
</dbReference>
<dbReference type="PROSITE" id="PS50106">
    <property type="entry name" value="PDZ"/>
    <property type="match status" value="1"/>
</dbReference>
<evidence type="ECO:0000256" key="2">
    <source>
        <dbReference type="ARBA" id="ARBA00004141"/>
    </source>
</evidence>
<gene>
    <name evidence="14" type="ORF">E4650_04680</name>
    <name evidence="13" type="ORF">SAMN04488588_0655</name>
</gene>
<keyword evidence="10 11" id="KW-0472">Membrane</keyword>
<dbReference type="CDD" id="cd06163">
    <property type="entry name" value="S2P-M50_PDZ_RseP-like"/>
    <property type="match status" value="2"/>
</dbReference>
<dbReference type="GO" id="GO:0016020">
    <property type="term" value="C:membrane"/>
    <property type="evidence" value="ECO:0007669"/>
    <property type="project" value="UniProtKB-SubCell"/>
</dbReference>
<evidence type="ECO:0000256" key="5">
    <source>
        <dbReference type="ARBA" id="ARBA00022692"/>
    </source>
</evidence>
<keyword evidence="15" id="KW-1185">Reference proteome</keyword>
<dbReference type="RefSeq" id="WP_091402770.1">
    <property type="nucleotide sequence ID" value="NZ_FMYV01000002.1"/>
</dbReference>
<evidence type="ECO:0000313" key="13">
    <source>
        <dbReference type="EMBL" id="SDC22981.1"/>
    </source>
</evidence>
<dbReference type="PANTHER" id="PTHR42837">
    <property type="entry name" value="REGULATOR OF SIGMA-E PROTEASE RSEP"/>
    <property type="match status" value="1"/>
</dbReference>
<dbReference type="PANTHER" id="PTHR42837:SF2">
    <property type="entry name" value="MEMBRANE METALLOPROTEASE ARASP2, CHLOROPLASTIC-RELATED"/>
    <property type="match status" value="1"/>
</dbReference>
<dbReference type="SUPFAM" id="SSF50156">
    <property type="entry name" value="PDZ domain-like"/>
    <property type="match status" value="1"/>
</dbReference>
<dbReference type="InterPro" id="IPR008915">
    <property type="entry name" value="Peptidase_M50"/>
</dbReference>
<dbReference type="InterPro" id="IPR036034">
    <property type="entry name" value="PDZ_sf"/>
</dbReference>
<reference evidence="13 15" key="1">
    <citation type="submission" date="2016-10" db="EMBL/GenBank/DDBJ databases">
        <authorList>
            <person name="de Groot N.N."/>
        </authorList>
    </citation>
    <scope>NUCLEOTIDE SEQUENCE [LARGE SCALE GENOMIC DNA]</scope>
    <source>
        <strain evidence="13 15">WG14</strain>
    </source>
</reference>
<keyword evidence="9" id="KW-0482">Metalloprotease</keyword>
<feature type="transmembrane region" description="Helical" evidence="11">
    <location>
        <begin position="93"/>
        <end position="120"/>
    </location>
</feature>
<dbReference type="OrthoDB" id="9782003at2"/>
<evidence type="ECO:0000313" key="15">
    <source>
        <dbReference type="Proteomes" id="UP000199322"/>
    </source>
</evidence>
<feature type="transmembrane region" description="Helical" evidence="11">
    <location>
        <begin position="472"/>
        <end position="490"/>
    </location>
</feature>
<evidence type="ECO:0000256" key="6">
    <source>
        <dbReference type="ARBA" id="ARBA00022801"/>
    </source>
</evidence>
<sequence length="498" mass="55691">MAIVWFLIIFTIIVVVHEFGHFIFAKMFNTKVLEFSIGFGPKLFFKKGKKTDFAIRAIPLGGYVKLAGEDELENIEDNDDPTLLFNKKPWQKLLISFAGPLFSFLLGIIVIAGSGLIYGLPQVQIENVLQNSPAEQAGLSSGDIIKKVNNDYVFDPQILNLEIREGKTITLDIIREGKSLEIELTPQKIPAEYMVQISNISGSTSINELDKINGLNQDIEVLNKMEPGDPISFSNKDKTIRGNIVNIQKMESRYIIGVNFDIYTNIIAKDYQIFEKDDQIIEIEGEAIDNGIDFVNTISRLNIPENDIMVELSENQFSIIKAFTENTINLKVLRKDKIIELQSNKENLIEIFSQPGIVKISDNRLKPSLVEIIPVSFGWAKTLMESVVQVIKQLFTGQTNTNEIAGPIGIATIIGQASKAGFESILNILALITINLGVINILPLPALDGGRIIFSLYEIIARRKVNPKIESLIHAIGFIILMGLMIFIAFNDITRFFN</sequence>
<dbReference type="Gene3D" id="2.30.42.10">
    <property type="match status" value="1"/>
</dbReference>
<name>A0A1G6JWI0_9BACT</name>
<evidence type="ECO:0000256" key="4">
    <source>
        <dbReference type="ARBA" id="ARBA00022670"/>
    </source>
</evidence>
<dbReference type="SMART" id="SM00228">
    <property type="entry name" value="PDZ"/>
    <property type="match status" value="1"/>
</dbReference>
<feature type="transmembrane region" description="Helical" evidence="11">
    <location>
        <begin position="6"/>
        <end position="25"/>
    </location>
</feature>
<feature type="domain" description="PDZ" evidence="12">
    <location>
        <begin position="106"/>
        <end position="177"/>
    </location>
</feature>
<feature type="transmembrane region" description="Helical" evidence="11">
    <location>
        <begin position="425"/>
        <end position="447"/>
    </location>
</feature>
<evidence type="ECO:0000256" key="1">
    <source>
        <dbReference type="ARBA" id="ARBA00001947"/>
    </source>
</evidence>
<evidence type="ECO:0000256" key="8">
    <source>
        <dbReference type="ARBA" id="ARBA00022989"/>
    </source>
</evidence>
<dbReference type="Proteomes" id="UP000199322">
    <property type="component" value="Unassembled WGS sequence"/>
</dbReference>
<evidence type="ECO:0000259" key="12">
    <source>
        <dbReference type="PROSITE" id="PS50106"/>
    </source>
</evidence>
<dbReference type="AlphaFoldDB" id="A0A1G6JWI0"/>
<dbReference type="InterPro" id="IPR001478">
    <property type="entry name" value="PDZ"/>
</dbReference>
<comment type="similarity">
    <text evidence="3">Belongs to the peptidase M50B family.</text>
</comment>
<evidence type="ECO:0000256" key="10">
    <source>
        <dbReference type="ARBA" id="ARBA00023136"/>
    </source>
</evidence>
<keyword evidence="8 11" id="KW-1133">Transmembrane helix</keyword>
<evidence type="ECO:0000256" key="3">
    <source>
        <dbReference type="ARBA" id="ARBA00007931"/>
    </source>
</evidence>
<dbReference type="GO" id="GO:0006508">
    <property type="term" value="P:proteolysis"/>
    <property type="evidence" value="ECO:0007669"/>
    <property type="project" value="UniProtKB-KW"/>
</dbReference>
<proteinExistence type="inferred from homology"/>
<evidence type="ECO:0000313" key="16">
    <source>
        <dbReference type="Proteomes" id="UP000297288"/>
    </source>
</evidence>
<protein>
    <submittedName>
        <fullName evidence="14">PDZ domain-containing protein</fullName>
    </submittedName>
    <submittedName>
        <fullName evidence="13">Regulator of sigma E protease</fullName>
    </submittedName>
</protein>
<comment type="subcellular location">
    <subcellularLocation>
        <location evidence="2">Membrane</location>
        <topology evidence="2">Multi-pass membrane protein</topology>
    </subcellularLocation>
</comment>
<dbReference type="EMBL" id="SRME01000002">
    <property type="protein sequence ID" value="TGG88341.1"/>
    <property type="molecule type" value="Genomic_DNA"/>
</dbReference>
<dbReference type="EMBL" id="FMYV01000002">
    <property type="protein sequence ID" value="SDC22981.1"/>
    <property type="molecule type" value="Genomic_DNA"/>
</dbReference>
<dbReference type="Proteomes" id="UP000297288">
    <property type="component" value="Unassembled WGS sequence"/>
</dbReference>
<dbReference type="Pfam" id="PF02163">
    <property type="entry name" value="Peptidase_M50"/>
    <property type="match status" value="1"/>
</dbReference>
<evidence type="ECO:0000256" key="9">
    <source>
        <dbReference type="ARBA" id="ARBA00023049"/>
    </source>
</evidence>
<evidence type="ECO:0000313" key="14">
    <source>
        <dbReference type="EMBL" id="TGG88341.1"/>
    </source>
</evidence>
<keyword evidence="4 13" id="KW-0645">Protease</keyword>
<evidence type="ECO:0000256" key="11">
    <source>
        <dbReference type="SAM" id="Phobius"/>
    </source>
</evidence>
<accession>A0A1G6JWI0</accession>
<organism evidence="13 15">
    <name type="scientific">Geotoga petraea</name>
    <dbReference type="NCBI Taxonomy" id="28234"/>
    <lineage>
        <taxon>Bacteria</taxon>
        <taxon>Thermotogati</taxon>
        <taxon>Thermotogota</taxon>
        <taxon>Thermotogae</taxon>
        <taxon>Petrotogales</taxon>
        <taxon>Petrotogaceae</taxon>
        <taxon>Geotoga</taxon>
    </lineage>
</organism>
<keyword evidence="7" id="KW-0862">Zinc</keyword>
<evidence type="ECO:0000256" key="7">
    <source>
        <dbReference type="ARBA" id="ARBA00022833"/>
    </source>
</evidence>
<reference evidence="14 16" key="2">
    <citation type="submission" date="2019-04" db="EMBL/GenBank/DDBJ databases">
        <title>Draft genome sequence data and analysis of a Fermenting Bacterium, Geotoga petraea strain HO-Geo1, isolated from heavy-oil petroleum reservoir in Russia.</title>
        <authorList>
            <person name="Grouzdev D.S."/>
            <person name="Semenova E.M."/>
            <person name="Sokolova D.S."/>
            <person name="Tourova T.P."/>
            <person name="Poltaraus A.B."/>
            <person name="Nazina T.N."/>
        </authorList>
    </citation>
    <scope>NUCLEOTIDE SEQUENCE [LARGE SCALE GENOMIC DNA]</scope>
    <source>
        <strain evidence="14 16">HO-Geo1</strain>
    </source>
</reference>
<keyword evidence="6" id="KW-0378">Hydrolase</keyword>
<comment type="cofactor">
    <cofactor evidence="1">
        <name>Zn(2+)</name>
        <dbReference type="ChEBI" id="CHEBI:29105"/>
    </cofactor>
</comment>
<dbReference type="InterPro" id="IPR004387">
    <property type="entry name" value="Pept_M50_Zn"/>
</dbReference>
<dbReference type="STRING" id="28234.SAMN04488588_0655"/>
<keyword evidence="5 11" id="KW-0812">Transmembrane</keyword>